<evidence type="ECO:0000259" key="8">
    <source>
        <dbReference type="Pfam" id="PF07731"/>
    </source>
</evidence>
<evidence type="ECO:0000256" key="5">
    <source>
        <dbReference type="ARBA" id="ARBA00023180"/>
    </source>
</evidence>
<evidence type="ECO:0000259" key="9">
    <source>
        <dbReference type="Pfam" id="PF07732"/>
    </source>
</evidence>
<gene>
    <name evidence="10" type="ORF">BZ3500_MVSOF-1268-A1-R1_CHR3-1G06008</name>
</gene>
<feature type="domain" description="Plastocyanin-like" evidence="9">
    <location>
        <begin position="126"/>
        <end position="238"/>
    </location>
</feature>
<dbReference type="InterPro" id="IPR045087">
    <property type="entry name" value="Cu-oxidase_fam"/>
</dbReference>
<keyword evidence="5" id="KW-0325">Glycoprotein</keyword>
<keyword evidence="3" id="KW-0560">Oxidoreductase</keyword>
<dbReference type="SUPFAM" id="SSF49503">
    <property type="entry name" value="Cupredoxins"/>
    <property type="match status" value="3"/>
</dbReference>
<evidence type="ECO:0000256" key="1">
    <source>
        <dbReference type="ARBA" id="ARBA00010609"/>
    </source>
</evidence>
<evidence type="ECO:0000313" key="10">
    <source>
        <dbReference type="EMBL" id="SCZ99430.1"/>
    </source>
</evidence>
<dbReference type="InterPro" id="IPR011706">
    <property type="entry name" value="Cu-oxidase_C"/>
</dbReference>
<evidence type="ECO:0000256" key="3">
    <source>
        <dbReference type="ARBA" id="ARBA00023002"/>
    </source>
</evidence>
<evidence type="ECO:0000256" key="6">
    <source>
        <dbReference type="SAM" id="SignalP"/>
    </source>
</evidence>
<dbReference type="Pfam" id="PF07732">
    <property type="entry name" value="Cu-oxidase_3"/>
    <property type="match status" value="1"/>
</dbReference>
<dbReference type="InterPro" id="IPR008972">
    <property type="entry name" value="Cupredoxin"/>
</dbReference>
<evidence type="ECO:0000313" key="11">
    <source>
        <dbReference type="Proteomes" id="UP000249723"/>
    </source>
</evidence>
<dbReference type="AlphaFoldDB" id="A0A2X0LJD1"/>
<reference evidence="11" key="1">
    <citation type="submission" date="2016-10" db="EMBL/GenBank/DDBJ databases">
        <authorList>
            <person name="Jeantristanb JTB J.-T."/>
            <person name="Ricardo R."/>
        </authorList>
    </citation>
    <scope>NUCLEOTIDE SEQUENCE [LARGE SCALE GENOMIC DNA]</scope>
</reference>
<dbReference type="Gene3D" id="2.60.40.420">
    <property type="entry name" value="Cupredoxins - blue copper proteins"/>
    <property type="match status" value="3"/>
</dbReference>
<dbReference type="InterPro" id="IPR002355">
    <property type="entry name" value="Cu_oxidase_Cu_BS"/>
</dbReference>
<dbReference type="PROSITE" id="PS00080">
    <property type="entry name" value="MULTICOPPER_OXIDASE2"/>
    <property type="match status" value="1"/>
</dbReference>
<dbReference type="InterPro" id="IPR011707">
    <property type="entry name" value="Cu-oxidase-like_N"/>
</dbReference>
<evidence type="ECO:0000256" key="4">
    <source>
        <dbReference type="ARBA" id="ARBA00023008"/>
    </source>
</evidence>
<feature type="chain" id="PRO_5030060235" evidence="6">
    <location>
        <begin position="22"/>
        <end position="694"/>
    </location>
</feature>
<protein>
    <submittedName>
        <fullName evidence="10">BZ3500_MvSof-1268-A1-R1_Chr3-1g06008 protein</fullName>
    </submittedName>
</protein>
<dbReference type="PANTHER" id="PTHR11709:SF414">
    <property type="entry name" value="ADR239WP"/>
    <property type="match status" value="1"/>
</dbReference>
<dbReference type="STRING" id="289078.A0A2X0LJD1"/>
<dbReference type="PANTHER" id="PTHR11709">
    <property type="entry name" value="MULTI-COPPER OXIDASE"/>
    <property type="match status" value="1"/>
</dbReference>
<feature type="signal peptide" evidence="6">
    <location>
        <begin position="1"/>
        <end position="21"/>
    </location>
</feature>
<feature type="domain" description="Plastocyanin-like" evidence="7">
    <location>
        <begin position="253"/>
        <end position="421"/>
    </location>
</feature>
<keyword evidence="6" id="KW-0732">Signal</keyword>
<accession>A0A2X0LJD1</accession>
<comment type="similarity">
    <text evidence="1">Belongs to the multicopper oxidase family.</text>
</comment>
<dbReference type="OrthoDB" id="2121828at2759"/>
<dbReference type="EMBL" id="FMWP01000096">
    <property type="protein sequence ID" value="SCZ99430.1"/>
    <property type="molecule type" value="Genomic_DNA"/>
</dbReference>
<dbReference type="Proteomes" id="UP000249723">
    <property type="component" value="Unassembled WGS sequence"/>
</dbReference>
<keyword evidence="4" id="KW-0186">Copper</keyword>
<evidence type="ECO:0000256" key="2">
    <source>
        <dbReference type="ARBA" id="ARBA00022723"/>
    </source>
</evidence>
<dbReference type="InterPro" id="IPR001117">
    <property type="entry name" value="Cu-oxidase_2nd"/>
</dbReference>
<dbReference type="Pfam" id="PF07731">
    <property type="entry name" value="Cu-oxidase_2"/>
    <property type="match status" value="1"/>
</dbReference>
<dbReference type="GO" id="GO:0016491">
    <property type="term" value="F:oxidoreductase activity"/>
    <property type="evidence" value="ECO:0007669"/>
    <property type="project" value="UniProtKB-KW"/>
</dbReference>
<proteinExistence type="inferred from homology"/>
<organism evidence="10 11">
    <name type="scientific">Microbotryum saponariae</name>
    <dbReference type="NCBI Taxonomy" id="289078"/>
    <lineage>
        <taxon>Eukaryota</taxon>
        <taxon>Fungi</taxon>
        <taxon>Dikarya</taxon>
        <taxon>Basidiomycota</taxon>
        <taxon>Pucciniomycotina</taxon>
        <taxon>Microbotryomycetes</taxon>
        <taxon>Microbotryales</taxon>
        <taxon>Microbotryaceae</taxon>
        <taxon>Microbotryum</taxon>
    </lineage>
</organism>
<name>A0A2X0LJD1_9BASI</name>
<keyword evidence="11" id="KW-1185">Reference proteome</keyword>
<feature type="domain" description="Plastocyanin-like" evidence="8">
    <location>
        <begin position="563"/>
        <end position="658"/>
    </location>
</feature>
<dbReference type="GO" id="GO:0005507">
    <property type="term" value="F:copper ion binding"/>
    <property type="evidence" value="ECO:0007669"/>
    <property type="project" value="InterPro"/>
</dbReference>
<dbReference type="Pfam" id="PF00394">
    <property type="entry name" value="Cu-oxidase"/>
    <property type="match status" value="1"/>
</dbReference>
<sequence>MLIGDLLLPCVFAALGRLVLASPLPLSEHLRTVGVYFCGAVLLTFSIPLRLRKRFETELHRHKTSPGQPDKGRVFHSAYKPLWEAHRRGQQLETLKKVTYDHDDYTLSSDFEITDIPTERNYYFDVSEVTAAPDGVTRKMFLVNARVNGELIEANEGDTIKLHVRNWLRVGTGIHFHGIPQAHVNYFDGPVGVVTCPIASKSEFTFSFKLENVCGTYFWHGHRGPQLGDGIHGPVVVHCLNDALKKGADFDREQVVMVTDNYHELSSVIMDKLRSPAGVYGSTSAPTPKSGLIQGRGDFDCKNRTNILKGHSCKKQSIYSEIAVPAGSLTRLRFINAGMHAFWRISVDEHEMKLIGKSVRRGLYFACTPYLTMPVTLLPEVDDTAIDAVGMPRIPINAGQRFSGVLDTRSDKAGSSFWMRSFAATQCFRAPLNGFNPETLAIVRVVDPTIDCSSTSSSSGKQILPTSTPFPHDLVELCEDPATSILRPRVAENTADTADQVDYFNATYILAAEGGRFYMDGISFETYAYDPLLFRAIRGESIANRSATVIMSETTGEGGRARVHDIIVNNPGGGAHPFHLHGPRSGIVGGGDGTISKETWATMTPMTQNPTRRDVFTVAPNSYIVIRIVADLVGVHAFHCHVSPHTSVGMAGALVVRPDLIRQIQLPQESIDMCKASHYDSGFSEETPESARRR</sequence>
<evidence type="ECO:0000259" key="7">
    <source>
        <dbReference type="Pfam" id="PF00394"/>
    </source>
</evidence>
<keyword evidence="2" id="KW-0479">Metal-binding</keyword>